<organism evidence="2 3">
    <name type="scientific">Aspergillus versicolor CBS 583.65</name>
    <dbReference type="NCBI Taxonomy" id="1036611"/>
    <lineage>
        <taxon>Eukaryota</taxon>
        <taxon>Fungi</taxon>
        <taxon>Dikarya</taxon>
        <taxon>Ascomycota</taxon>
        <taxon>Pezizomycotina</taxon>
        <taxon>Eurotiomycetes</taxon>
        <taxon>Eurotiomycetidae</taxon>
        <taxon>Eurotiales</taxon>
        <taxon>Aspergillaceae</taxon>
        <taxon>Aspergillus</taxon>
        <taxon>Aspergillus subgen. Nidulantes</taxon>
    </lineage>
</organism>
<protein>
    <submittedName>
        <fullName evidence="2">Uncharacterized protein</fullName>
    </submittedName>
</protein>
<sequence>MRKAIKFSKPAHSLNRAARDGSFEKPHGPRVTHALTSLQLSSVQAAETSWRLEFLCRSRESRTFDEWAYLSFTHLSQVVHQNANQRRSAV</sequence>
<name>A0A1L9PBB1_ASPVE</name>
<dbReference type="Proteomes" id="UP000184073">
    <property type="component" value="Unassembled WGS sequence"/>
</dbReference>
<evidence type="ECO:0000313" key="3">
    <source>
        <dbReference type="Proteomes" id="UP000184073"/>
    </source>
</evidence>
<accession>A0A1L9PBB1</accession>
<feature type="compositionally biased region" description="Basic and acidic residues" evidence="1">
    <location>
        <begin position="17"/>
        <end position="27"/>
    </location>
</feature>
<proteinExistence type="predicted"/>
<reference evidence="3" key="1">
    <citation type="journal article" date="2017" name="Genome Biol.">
        <title>Comparative genomics reveals high biological diversity and specific adaptations in the industrially and medically important fungal genus Aspergillus.</title>
        <authorList>
            <person name="de Vries R.P."/>
            <person name="Riley R."/>
            <person name="Wiebenga A."/>
            <person name="Aguilar-Osorio G."/>
            <person name="Amillis S."/>
            <person name="Uchima C.A."/>
            <person name="Anderluh G."/>
            <person name="Asadollahi M."/>
            <person name="Askin M."/>
            <person name="Barry K."/>
            <person name="Battaglia E."/>
            <person name="Bayram O."/>
            <person name="Benocci T."/>
            <person name="Braus-Stromeyer S.A."/>
            <person name="Caldana C."/>
            <person name="Canovas D."/>
            <person name="Cerqueira G.C."/>
            <person name="Chen F."/>
            <person name="Chen W."/>
            <person name="Choi C."/>
            <person name="Clum A."/>
            <person name="Dos Santos R.A."/>
            <person name="Damasio A.R."/>
            <person name="Diallinas G."/>
            <person name="Emri T."/>
            <person name="Fekete E."/>
            <person name="Flipphi M."/>
            <person name="Freyberg S."/>
            <person name="Gallo A."/>
            <person name="Gournas C."/>
            <person name="Habgood R."/>
            <person name="Hainaut M."/>
            <person name="Harispe M.L."/>
            <person name="Henrissat B."/>
            <person name="Hilden K.S."/>
            <person name="Hope R."/>
            <person name="Hossain A."/>
            <person name="Karabika E."/>
            <person name="Karaffa L."/>
            <person name="Karanyi Z."/>
            <person name="Krasevec N."/>
            <person name="Kuo A."/>
            <person name="Kusch H."/>
            <person name="LaButti K."/>
            <person name="Lagendijk E.L."/>
            <person name="Lapidus A."/>
            <person name="Levasseur A."/>
            <person name="Lindquist E."/>
            <person name="Lipzen A."/>
            <person name="Logrieco A.F."/>
            <person name="MacCabe A."/>
            <person name="Maekelae M.R."/>
            <person name="Malavazi I."/>
            <person name="Melin P."/>
            <person name="Meyer V."/>
            <person name="Mielnichuk N."/>
            <person name="Miskei M."/>
            <person name="Molnar A.P."/>
            <person name="Mule G."/>
            <person name="Ngan C.Y."/>
            <person name="Orejas M."/>
            <person name="Orosz E."/>
            <person name="Ouedraogo J.P."/>
            <person name="Overkamp K.M."/>
            <person name="Park H.-S."/>
            <person name="Perrone G."/>
            <person name="Piumi F."/>
            <person name="Punt P.J."/>
            <person name="Ram A.F."/>
            <person name="Ramon A."/>
            <person name="Rauscher S."/>
            <person name="Record E."/>
            <person name="Riano-Pachon D.M."/>
            <person name="Robert V."/>
            <person name="Roehrig J."/>
            <person name="Ruller R."/>
            <person name="Salamov A."/>
            <person name="Salih N.S."/>
            <person name="Samson R.A."/>
            <person name="Sandor E."/>
            <person name="Sanguinetti M."/>
            <person name="Schuetze T."/>
            <person name="Sepcic K."/>
            <person name="Shelest E."/>
            <person name="Sherlock G."/>
            <person name="Sophianopoulou V."/>
            <person name="Squina F.M."/>
            <person name="Sun H."/>
            <person name="Susca A."/>
            <person name="Todd R.B."/>
            <person name="Tsang A."/>
            <person name="Unkles S.E."/>
            <person name="van de Wiele N."/>
            <person name="van Rossen-Uffink D."/>
            <person name="Oliveira J.V."/>
            <person name="Vesth T.C."/>
            <person name="Visser J."/>
            <person name="Yu J.-H."/>
            <person name="Zhou M."/>
            <person name="Andersen M.R."/>
            <person name="Archer D.B."/>
            <person name="Baker S.E."/>
            <person name="Benoit I."/>
            <person name="Brakhage A.A."/>
            <person name="Braus G.H."/>
            <person name="Fischer R."/>
            <person name="Frisvad J.C."/>
            <person name="Goldman G.H."/>
            <person name="Houbraken J."/>
            <person name="Oakley B."/>
            <person name="Pocsi I."/>
            <person name="Scazzocchio C."/>
            <person name="Seiboth B."/>
            <person name="vanKuyk P.A."/>
            <person name="Wortman J."/>
            <person name="Dyer P.S."/>
            <person name="Grigoriev I.V."/>
        </authorList>
    </citation>
    <scope>NUCLEOTIDE SEQUENCE [LARGE SCALE GENOMIC DNA]</scope>
    <source>
        <strain evidence="3">CBS 583.65</strain>
    </source>
</reference>
<dbReference type="VEuPathDB" id="FungiDB:ASPVEDRAFT_38270"/>
<evidence type="ECO:0000256" key="1">
    <source>
        <dbReference type="SAM" id="MobiDB-lite"/>
    </source>
</evidence>
<feature type="region of interest" description="Disordered" evidence="1">
    <location>
        <begin position="1"/>
        <end position="28"/>
    </location>
</feature>
<dbReference type="AlphaFoldDB" id="A0A1L9PBB1"/>
<dbReference type="GeneID" id="63727174"/>
<keyword evidence="3" id="KW-1185">Reference proteome</keyword>
<dbReference type="EMBL" id="KV878126">
    <property type="protein sequence ID" value="OJI98762.1"/>
    <property type="molecule type" value="Genomic_DNA"/>
</dbReference>
<dbReference type="RefSeq" id="XP_040664525.1">
    <property type="nucleotide sequence ID" value="XM_040811663.1"/>
</dbReference>
<gene>
    <name evidence="2" type="ORF">ASPVEDRAFT_38270</name>
</gene>
<evidence type="ECO:0000313" key="2">
    <source>
        <dbReference type="EMBL" id="OJI98762.1"/>
    </source>
</evidence>